<dbReference type="EMBL" id="CM042044">
    <property type="protein sequence ID" value="KAI3686947.1"/>
    <property type="molecule type" value="Genomic_DNA"/>
</dbReference>
<accession>A0ACB8YMJ9</accession>
<dbReference type="Proteomes" id="UP001056120">
    <property type="component" value="Linkage Group LG27"/>
</dbReference>
<sequence>MDSNSFHTAPLSKRTNSIIYSNANGLQKPPNMVKRLECTLEELCFGCIKKVNIKGDVLTGEGKEQKSPLRVWETRHQASDITFVIDEKLHPVYKRKGDDLEVTIELPLVDALTGCTLTLPYLDGEESCLTIDDIITPGSEKPFQDKA</sequence>
<keyword evidence="2" id="KW-1185">Reference proteome</keyword>
<gene>
    <name evidence="1" type="ORF">L1987_80637</name>
</gene>
<organism evidence="1 2">
    <name type="scientific">Smallanthus sonchifolius</name>
    <dbReference type="NCBI Taxonomy" id="185202"/>
    <lineage>
        <taxon>Eukaryota</taxon>
        <taxon>Viridiplantae</taxon>
        <taxon>Streptophyta</taxon>
        <taxon>Embryophyta</taxon>
        <taxon>Tracheophyta</taxon>
        <taxon>Spermatophyta</taxon>
        <taxon>Magnoliopsida</taxon>
        <taxon>eudicotyledons</taxon>
        <taxon>Gunneridae</taxon>
        <taxon>Pentapetalae</taxon>
        <taxon>asterids</taxon>
        <taxon>campanulids</taxon>
        <taxon>Asterales</taxon>
        <taxon>Asteraceae</taxon>
        <taxon>Asteroideae</taxon>
        <taxon>Heliantheae alliance</taxon>
        <taxon>Millerieae</taxon>
        <taxon>Smallanthus</taxon>
    </lineage>
</organism>
<name>A0ACB8YMJ9_9ASTR</name>
<evidence type="ECO:0000313" key="1">
    <source>
        <dbReference type="EMBL" id="KAI3686947.1"/>
    </source>
</evidence>
<proteinExistence type="predicted"/>
<comment type="caution">
    <text evidence="1">The sequence shown here is derived from an EMBL/GenBank/DDBJ whole genome shotgun (WGS) entry which is preliminary data.</text>
</comment>
<reference evidence="1 2" key="2">
    <citation type="journal article" date="2022" name="Mol. Ecol. Resour.">
        <title>The genomes of chicory, endive, great burdock and yacon provide insights into Asteraceae paleo-polyploidization history and plant inulin production.</title>
        <authorList>
            <person name="Fan W."/>
            <person name="Wang S."/>
            <person name="Wang H."/>
            <person name="Wang A."/>
            <person name="Jiang F."/>
            <person name="Liu H."/>
            <person name="Zhao H."/>
            <person name="Xu D."/>
            <person name="Zhang Y."/>
        </authorList>
    </citation>
    <scope>NUCLEOTIDE SEQUENCE [LARGE SCALE GENOMIC DNA]</scope>
    <source>
        <strain evidence="2">cv. Yunnan</strain>
        <tissue evidence="1">Leaves</tissue>
    </source>
</reference>
<evidence type="ECO:0000313" key="2">
    <source>
        <dbReference type="Proteomes" id="UP001056120"/>
    </source>
</evidence>
<reference evidence="2" key="1">
    <citation type="journal article" date="2022" name="Mol. Ecol. Resour.">
        <title>The genomes of chicory, endive, great burdock and yacon provide insights into Asteraceae palaeo-polyploidization history and plant inulin production.</title>
        <authorList>
            <person name="Fan W."/>
            <person name="Wang S."/>
            <person name="Wang H."/>
            <person name="Wang A."/>
            <person name="Jiang F."/>
            <person name="Liu H."/>
            <person name="Zhao H."/>
            <person name="Xu D."/>
            <person name="Zhang Y."/>
        </authorList>
    </citation>
    <scope>NUCLEOTIDE SEQUENCE [LARGE SCALE GENOMIC DNA]</scope>
    <source>
        <strain evidence="2">cv. Yunnan</strain>
    </source>
</reference>
<protein>
    <submittedName>
        <fullName evidence="1">Uncharacterized protein</fullName>
    </submittedName>
</protein>